<gene>
    <name evidence="1" type="ORF">J2751_002585</name>
</gene>
<dbReference type="AlphaFoldDB" id="A0A8T4GKH8"/>
<proteinExistence type="predicted"/>
<dbReference type="EMBL" id="JAGGKQ010000024">
    <property type="protein sequence ID" value="MBP1923542.1"/>
    <property type="molecule type" value="Genomic_DNA"/>
</dbReference>
<reference evidence="1" key="1">
    <citation type="submission" date="2021-03" db="EMBL/GenBank/DDBJ databases">
        <title>Genomic Encyclopedia of Type Strains, Phase IV (KMG-IV): sequencing the most valuable type-strain genomes for metagenomic binning, comparative biology and taxonomic classification.</title>
        <authorList>
            <person name="Goeker M."/>
        </authorList>
    </citation>
    <scope>NUCLEOTIDE SEQUENCE</scope>
    <source>
        <strain evidence="1">DSM 23564</strain>
    </source>
</reference>
<comment type="caution">
    <text evidence="1">The sequence shown here is derived from an EMBL/GenBank/DDBJ whole genome shotgun (WGS) entry which is preliminary data.</text>
</comment>
<evidence type="ECO:0000313" key="1">
    <source>
        <dbReference type="EMBL" id="MBP1923542.1"/>
    </source>
</evidence>
<evidence type="ECO:0000313" key="2">
    <source>
        <dbReference type="Proteomes" id="UP000823588"/>
    </source>
</evidence>
<keyword evidence="2" id="KW-1185">Reference proteome</keyword>
<sequence length="325" mass="34097">MTGSRPTPNGPRPGRDPDPPVLLVAGGTRVDAGKTTFSTGLLAFLAESGENHEAAGTADTPADADTDVIGVKPRAGNDYWFDHDDVRISTDAGRLYGKDARRLAAASTRPLGPGRDAIAPEAINPVHRLWRPTPGRTGMLGDTDRTFLCDRVTTGDGSRFVVNAAAESEGLIPEGLAERLPLSDATRVDDVGVFNEVMADSYVPAFERLADRVGRASAPVVIESYADVAAPLSIGNDAPVDVDAVAVVDPGRARVYAGDRYAKARRVASGSAREGTLEEHTDTVTGMIEPLATVGLPALSGEERGRPGTVAERYAPAYEALLDAV</sequence>
<dbReference type="Proteomes" id="UP000823588">
    <property type="component" value="Unassembled WGS sequence"/>
</dbReference>
<organism evidence="1 2">
    <name type="scientific">Halorubrum alkaliphilum</name>
    <dbReference type="NCBI Taxonomy" id="261290"/>
    <lineage>
        <taxon>Archaea</taxon>
        <taxon>Methanobacteriati</taxon>
        <taxon>Methanobacteriota</taxon>
        <taxon>Stenosarchaea group</taxon>
        <taxon>Halobacteria</taxon>
        <taxon>Halobacteriales</taxon>
        <taxon>Haloferacaceae</taxon>
        <taxon>Halorubrum</taxon>
    </lineage>
</organism>
<name>A0A8T4GKH8_9EURY</name>
<dbReference type="RefSeq" id="WP_209486488.1">
    <property type="nucleotide sequence ID" value="NZ_JAGGKQ010000024.1"/>
</dbReference>
<accession>A0A8T4GKH8</accession>
<dbReference type="OrthoDB" id="39107at2157"/>
<protein>
    <submittedName>
        <fullName evidence="1">Putative P-loop ATPase/GTPase</fullName>
    </submittedName>
</protein>